<evidence type="ECO:0000313" key="1">
    <source>
        <dbReference type="EMBL" id="HGW93838.1"/>
    </source>
</evidence>
<gene>
    <name evidence="1" type="ORF">ENR47_06100</name>
</gene>
<accession>A0A832M3S0</accession>
<organism evidence="1">
    <name type="scientific">Oscillatoriales cyanobacterium SpSt-402</name>
    <dbReference type="NCBI Taxonomy" id="2282168"/>
    <lineage>
        <taxon>Bacteria</taxon>
        <taxon>Bacillati</taxon>
        <taxon>Cyanobacteriota</taxon>
        <taxon>Cyanophyceae</taxon>
        <taxon>Oscillatoriophycideae</taxon>
        <taxon>Oscillatoriales</taxon>
    </lineage>
</organism>
<dbReference type="EMBL" id="DSRD01000396">
    <property type="protein sequence ID" value="HGW93838.1"/>
    <property type="molecule type" value="Genomic_DNA"/>
</dbReference>
<comment type="caution">
    <text evidence="1">The sequence shown here is derived from an EMBL/GenBank/DDBJ whole genome shotgun (WGS) entry which is preliminary data.</text>
</comment>
<proteinExistence type="predicted"/>
<dbReference type="AlphaFoldDB" id="A0A832M3S0"/>
<sequence length="65" mass="7779">MVHFYPRLWLTPKQAKQVESKPSSLNKPSNMVDRFIQEEEPEYGRSHDAVHQISKVYSLERRTFM</sequence>
<reference evidence="1" key="1">
    <citation type="journal article" date="2020" name="mSystems">
        <title>Genome- and Community-Level Interaction Insights into Carbon Utilization and Element Cycling Functions of Hydrothermarchaeota in Hydrothermal Sediment.</title>
        <authorList>
            <person name="Zhou Z."/>
            <person name="Liu Y."/>
            <person name="Xu W."/>
            <person name="Pan J."/>
            <person name="Luo Z.H."/>
            <person name="Li M."/>
        </authorList>
    </citation>
    <scope>NUCLEOTIDE SEQUENCE [LARGE SCALE GENOMIC DNA]</scope>
    <source>
        <strain evidence="1">SpSt-402</strain>
    </source>
</reference>
<name>A0A832M3S0_9CYAN</name>
<protein>
    <submittedName>
        <fullName evidence="1">Uncharacterized protein</fullName>
    </submittedName>
</protein>